<dbReference type="RefSeq" id="WP_026418972.1">
    <property type="nucleotide sequence ID" value="NZ_AUBJ02000001.1"/>
</dbReference>
<dbReference type="InterPro" id="IPR023753">
    <property type="entry name" value="FAD/NAD-binding_dom"/>
</dbReference>
<name>A0ABT1JHB0_ACTCY</name>
<reference evidence="7 8" key="2">
    <citation type="submission" date="2022-06" db="EMBL/GenBank/DDBJ databases">
        <title>Genomic Encyclopedia of Type Strains, Phase I: the one thousand microbial genomes (KMG-I) project.</title>
        <authorList>
            <person name="Kyrpides N."/>
        </authorList>
    </citation>
    <scope>NUCLEOTIDE SEQUENCE [LARGE SCALE GENOMIC DNA]</scope>
    <source>
        <strain evidence="7 8">DSM 43889</strain>
    </source>
</reference>
<keyword evidence="3" id="KW-0274">FAD</keyword>
<reference evidence="7 8" key="1">
    <citation type="submission" date="2013-07" db="EMBL/GenBank/DDBJ databases">
        <authorList>
            <consortium name="DOE Joint Genome Institute"/>
            <person name="Reeve W."/>
            <person name="Huntemann M."/>
            <person name="Han J."/>
            <person name="Chen A."/>
            <person name="Kyrpides N."/>
            <person name="Mavromatis K."/>
            <person name="Markowitz V."/>
            <person name="Palaniappan K."/>
            <person name="Ivanova N."/>
            <person name="Schaumberg A."/>
            <person name="Pati A."/>
            <person name="Liolios K."/>
            <person name="Nordberg H.P."/>
            <person name="Cantor M.N."/>
            <person name="Hua S.X."/>
            <person name="Woyke T."/>
        </authorList>
    </citation>
    <scope>NUCLEOTIDE SEQUENCE [LARGE SCALE GENOMIC DNA]</scope>
    <source>
        <strain evidence="7 8">DSM 43889</strain>
    </source>
</reference>
<evidence type="ECO:0000256" key="1">
    <source>
        <dbReference type="ARBA" id="ARBA00005272"/>
    </source>
</evidence>
<protein>
    <submittedName>
        <fullName evidence="7">NADH dehydrogenase</fullName>
    </submittedName>
</protein>
<dbReference type="SUPFAM" id="SSF51905">
    <property type="entry name" value="FAD/NAD(P)-binding domain"/>
    <property type="match status" value="1"/>
</dbReference>
<evidence type="ECO:0000256" key="3">
    <source>
        <dbReference type="ARBA" id="ARBA00022827"/>
    </source>
</evidence>
<evidence type="ECO:0000256" key="2">
    <source>
        <dbReference type="ARBA" id="ARBA00022630"/>
    </source>
</evidence>
<dbReference type="PANTHER" id="PTHR43706:SF45">
    <property type="entry name" value="NADH DEHYDROGENASE-LIKE PROTEIN RV1812C"/>
    <property type="match status" value="1"/>
</dbReference>
<dbReference type="PRINTS" id="PR00411">
    <property type="entry name" value="PNDRDTASEI"/>
</dbReference>
<accession>A0ABT1JHB0</accession>
<keyword evidence="5" id="KW-0520">NAD</keyword>
<dbReference type="EMBL" id="AUBJ02000001">
    <property type="protein sequence ID" value="MCP2331561.1"/>
    <property type="molecule type" value="Genomic_DNA"/>
</dbReference>
<proteinExistence type="inferred from homology"/>
<evidence type="ECO:0000259" key="6">
    <source>
        <dbReference type="Pfam" id="PF07992"/>
    </source>
</evidence>
<dbReference type="InterPro" id="IPR045024">
    <property type="entry name" value="NDH-2"/>
</dbReference>
<keyword evidence="2" id="KW-0285">Flavoprotein</keyword>
<sequence length="453" mass="49299">MAHGAKNGGSRPRIVIVGGGYVGLNTALRLESRLRHSEASVVVIDQQPHMTYQPFLPEVAAASVEPRHVIAPLRSMLRRCEVITGRVGGIDHHRRTVTVTDGDGATEEVDYDILAVAPGSISRILPIPGLVEQGIGFKTVSEAIYLRNHVLSRLDAAASATDTARRRRLLTFLTVGGGYAGIEALAEMEDMSRLATRDYPAIDPAELRWVLVEATDRIMPEVSRPMGEYTVDLLRERGIEVHLETTVSSMEDGHVVLGDGTEFDTDTVIWTAGVRPDPMLGDTTLPLDQRGRVRCTATLQVAGVPGVFAAGDCAAVPDLTRIDEDPDATCGPSAQHAARQAHRLGDNIVATIRGHRPAEYRHAYIGSVAGLGLYQGVAEIYGVRLKGLPAWLVHRAYHLAKMPSVNRKVRIAFDWLLAALFRREAVAIGSLQDPHSEFRRAADAAGRWQRSHV</sequence>
<evidence type="ECO:0000313" key="7">
    <source>
        <dbReference type="EMBL" id="MCP2331561.1"/>
    </source>
</evidence>
<dbReference type="Pfam" id="PF07992">
    <property type="entry name" value="Pyr_redox_2"/>
    <property type="match status" value="1"/>
</dbReference>
<comment type="similarity">
    <text evidence="1">Belongs to the NADH dehydrogenase family.</text>
</comment>
<dbReference type="PRINTS" id="PR00368">
    <property type="entry name" value="FADPNR"/>
</dbReference>
<feature type="domain" description="FAD/NAD(P)-binding" evidence="6">
    <location>
        <begin position="13"/>
        <end position="328"/>
    </location>
</feature>
<keyword evidence="8" id="KW-1185">Reference proteome</keyword>
<gene>
    <name evidence="7" type="ORF">G443_001831</name>
</gene>
<dbReference type="Gene3D" id="3.50.50.100">
    <property type="match status" value="1"/>
</dbReference>
<dbReference type="InterPro" id="IPR036188">
    <property type="entry name" value="FAD/NAD-bd_sf"/>
</dbReference>
<dbReference type="Proteomes" id="UP000791080">
    <property type="component" value="Unassembled WGS sequence"/>
</dbReference>
<evidence type="ECO:0000313" key="8">
    <source>
        <dbReference type="Proteomes" id="UP000791080"/>
    </source>
</evidence>
<organism evidence="7 8">
    <name type="scientific">Actinoalloteichus caeruleus DSM 43889</name>
    <dbReference type="NCBI Taxonomy" id="1120930"/>
    <lineage>
        <taxon>Bacteria</taxon>
        <taxon>Bacillati</taxon>
        <taxon>Actinomycetota</taxon>
        <taxon>Actinomycetes</taxon>
        <taxon>Pseudonocardiales</taxon>
        <taxon>Pseudonocardiaceae</taxon>
        <taxon>Actinoalloteichus</taxon>
        <taxon>Actinoalloteichus cyanogriseus</taxon>
    </lineage>
</organism>
<evidence type="ECO:0000256" key="4">
    <source>
        <dbReference type="ARBA" id="ARBA00023002"/>
    </source>
</evidence>
<dbReference type="PANTHER" id="PTHR43706">
    <property type="entry name" value="NADH DEHYDROGENASE"/>
    <property type="match status" value="1"/>
</dbReference>
<comment type="caution">
    <text evidence="7">The sequence shown here is derived from an EMBL/GenBank/DDBJ whole genome shotgun (WGS) entry which is preliminary data.</text>
</comment>
<keyword evidence="4" id="KW-0560">Oxidoreductase</keyword>
<evidence type="ECO:0000256" key="5">
    <source>
        <dbReference type="ARBA" id="ARBA00023027"/>
    </source>
</evidence>